<dbReference type="EC" id="2.7.13.3" evidence="2"/>
<dbReference type="PANTHER" id="PTHR43719">
    <property type="entry name" value="TWO-COMPONENT HISTIDINE KINASE"/>
    <property type="match status" value="1"/>
</dbReference>
<dbReference type="Proteomes" id="UP001177003">
    <property type="component" value="Chromosome 0"/>
</dbReference>
<dbReference type="SUPFAM" id="SSF55874">
    <property type="entry name" value="ATPase domain of HSP90 chaperone/DNA topoisomerase II/histidine kinase"/>
    <property type="match status" value="1"/>
</dbReference>
<dbReference type="InterPro" id="IPR050956">
    <property type="entry name" value="2C_system_His_kinase"/>
</dbReference>
<evidence type="ECO:0000256" key="2">
    <source>
        <dbReference type="ARBA" id="ARBA00012438"/>
    </source>
</evidence>
<sequence>MWLQQAFKSTNGHASLGKSFNNVNNLFVLNATGVDKNGVTSLGFYLKSLINVFSGIKPVSGGFYLATEYGNGLREVDGNMTISFQLWIENHGNITSESPILKISRTKYILTEAIDEVYHHHHDDPNSMEFVFEVQETEMAPKIEGTGLGLGIVQSLVRLMGAEISIVDKEVGEKVKCFRIDVVFKVCVSDLSEDDKIVKSTPPKQGYSSSIIVIFINSDKRRKTAQQLITTKGIKVLAVENICQLSGSLDDKKRNKTDHHLI</sequence>
<organism evidence="4 5">
    <name type="scientific">Lactuca saligna</name>
    <name type="common">Willowleaf lettuce</name>
    <dbReference type="NCBI Taxonomy" id="75948"/>
    <lineage>
        <taxon>Eukaryota</taxon>
        <taxon>Viridiplantae</taxon>
        <taxon>Streptophyta</taxon>
        <taxon>Embryophyta</taxon>
        <taxon>Tracheophyta</taxon>
        <taxon>Spermatophyta</taxon>
        <taxon>Magnoliopsida</taxon>
        <taxon>eudicotyledons</taxon>
        <taxon>Gunneridae</taxon>
        <taxon>Pentapetalae</taxon>
        <taxon>asterids</taxon>
        <taxon>campanulids</taxon>
        <taxon>Asterales</taxon>
        <taxon>Asteraceae</taxon>
        <taxon>Cichorioideae</taxon>
        <taxon>Cichorieae</taxon>
        <taxon>Lactucinae</taxon>
        <taxon>Lactuca</taxon>
    </lineage>
</organism>
<dbReference type="GO" id="GO:0004673">
    <property type="term" value="F:protein histidine kinase activity"/>
    <property type="evidence" value="ECO:0007669"/>
    <property type="project" value="UniProtKB-EC"/>
</dbReference>
<dbReference type="PANTHER" id="PTHR43719:SF75">
    <property type="entry name" value="HISTIDINE KINASE CKI1"/>
    <property type="match status" value="1"/>
</dbReference>
<dbReference type="InterPro" id="IPR036890">
    <property type="entry name" value="HATPase_C_sf"/>
</dbReference>
<evidence type="ECO:0000313" key="4">
    <source>
        <dbReference type="EMBL" id="CAI9260998.1"/>
    </source>
</evidence>
<gene>
    <name evidence="4" type="ORF">LSALG_LOCUS1810</name>
</gene>
<comment type="catalytic activity">
    <reaction evidence="1">
        <text>ATP + protein L-histidine = ADP + protein N-phospho-L-histidine.</text>
        <dbReference type="EC" id="2.7.13.3"/>
    </reaction>
</comment>
<dbReference type="EMBL" id="OX465086">
    <property type="protein sequence ID" value="CAI9260998.1"/>
    <property type="molecule type" value="Genomic_DNA"/>
</dbReference>
<proteinExistence type="predicted"/>
<evidence type="ECO:0000256" key="3">
    <source>
        <dbReference type="ARBA" id="ARBA00022553"/>
    </source>
</evidence>
<name>A0AA35VJF6_LACSI</name>
<accession>A0AA35VJF6</accession>
<reference evidence="4" key="1">
    <citation type="submission" date="2023-04" db="EMBL/GenBank/DDBJ databases">
        <authorList>
            <person name="Vijverberg K."/>
            <person name="Xiong W."/>
            <person name="Schranz E."/>
        </authorList>
    </citation>
    <scope>NUCLEOTIDE SEQUENCE</scope>
</reference>
<protein>
    <recommendedName>
        <fullName evidence="2">histidine kinase</fullName>
        <ecNumber evidence="2">2.7.13.3</ecNumber>
    </recommendedName>
</protein>
<dbReference type="Gene3D" id="3.30.565.10">
    <property type="entry name" value="Histidine kinase-like ATPase, C-terminal domain"/>
    <property type="match status" value="1"/>
</dbReference>
<dbReference type="AlphaFoldDB" id="A0AA35VJF6"/>
<evidence type="ECO:0000313" key="5">
    <source>
        <dbReference type="Proteomes" id="UP001177003"/>
    </source>
</evidence>
<evidence type="ECO:0000256" key="1">
    <source>
        <dbReference type="ARBA" id="ARBA00000085"/>
    </source>
</evidence>
<keyword evidence="5" id="KW-1185">Reference proteome</keyword>
<keyword evidence="3" id="KW-0597">Phosphoprotein</keyword>